<proteinExistence type="predicted"/>
<reference evidence="2 3" key="1">
    <citation type="submission" date="2017-07" db="EMBL/GenBank/DDBJ databases">
        <title>First draft Genome Sequence of Nocardia cerradoensis isolated from human infection.</title>
        <authorList>
            <person name="Carrasco G."/>
        </authorList>
    </citation>
    <scope>NUCLEOTIDE SEQUENCE [LARGE SCALE GENOMIC DNA]</scope>
    <source>
        <strain evidence="2 3">CNM20130759</strain>
    </source>
</reference>
<feature type="compositionally biased region" description="Low complexity" evidence="1">
    <location>
        <begin position="34"/>
        <end position="57"/>
    </location>
</feature>
<feature type="region of interest" description="Disordered" evidence="1">
    <location>
        <begin position="18"/>
        <end position="57"/>
    </location>
</feature>
<dbReference type="Proteomes" id="UP000215506">
    <property type="component" value="Unassembled WGS sequence"/>
</dbReference>
<evidence type="ECO:0000313" key="3">
    <source>
        <dbReference type="Proteomes" id="UP000215506"/>
    </source>
</evidence>
<name>A0A231HE06_9NOCA</name>
<protein>
    <submittedName>
        <fullName evidence="2">Uncharacterized protein</fullName>
    </submittedName>
</protein>
<sequence length="81" mass="7595">MTSWAMCASITCAASNTRAMAPTGPESPGGGTDSLTASAAPATAPSRAPTSPKTAANSSTEAAKLCALAAAASAAGPCQPA</sequence>
<evidence type="ECO:0000313" key="2">
    <source>
        <dbReference type="EMBL" id="OXR47171.1"/>
    </source>
</evidence>
<accession>A0A231HE06</accession>
<dbReference type="EMBL" id="NGAF01000001">
    <property type="protein sequence ID" value="OXR47171.1"/>
    <property type="molecule type" value="Genomic_DNA"/>
</dbReference>
<gene>
    <name evidence="2" type="ORF">B7C42_00293</name>
</gene>
<comment type="caution">
    <text evidence="2">The sequence shown here is derived from an EMBL/GenBank/DDBJ whole genome shotgun (WGS) entry which is preliminary data.</text>
</comment>
<dbReference type="AlphaFoldDB" id="A0A231HE06"/>
<keyword evidence="3" id="KW-1185">Reference proteome</keyword>
<organism evidence="2 3">
    <name type="scientific">Nocardia cerradoensis</name>
    <dbReference type="NCBI Taxonomy" id="85688"/>
    <lineage>
        <taxon>Bacteria</taxon>
        <taxon>Bacillati</taxon>
        <taxon>Actinomycetota</taxon>
        <taxon>Actinomycetes</taxon>
        <taxon>Mycobacteriales</taxon>
        <taxon>Nocardiaceae</taxon>
        <taxon>Nocardia</taxon>
    </lineage>
</organism>
<evidence type="ECO:0000256" key="1">
    <source>
        <dbReference type="SAM" id="MobiDB-lite"/>
    </source>
</evidence>